<comment type="caution">
    <text evidence="6">The sequence shown here is derived from an EMBL/GenBank/DDBJ whole genome shotgun (WGS) entry which is preliminary data.</text>
</comment>
<dbReference type="InterPro" id="IPR050605">
    <property type="entry name" value="Olfactomedin-like_domain"/>
</dbReference>
<keyword evidence="7" id="KW-1185">Reference proteome</keyword>
<feature type="region of interest" description="Disordered" evidence="4">
    <location>
        <begin position="152"/>
        <end position="198"/>
    </location>
</feature>
<reference evidence="6 7" key="1">
    <citation type="journal article" date="2018" name="Sci. Rep.">
        <title>Genomic signatures of local adaptation to the degree of environmental predictability in rotifers.</title>
        <authorList>
            <person name="Franch-Gras L."/>
            <person name="Hahn C."/>
            <person name="Garcia-Roger E.M."/>
            <person name="Carmona M.J."/>
            <person name="Serra M."/>
            <person name="Gomez A."/>
        </authorList>
    </citation>
    <scope>NUCLEOTIDE SEQUENCE [LARGE SCALE GENOMIC DNA]</scope>
    <source>
        <strain evidence="6">HYR1</strain>
    </source>
</reference>
<dbReference type="PROSITE" id="PS51132">
    <property type="entry name" value="OLF"/>
    <property type="match status" value="1"/>
</dbReference>
<dbReference type="GO" id="GO:0007165">
    <property type="term" value="P:signal transduction"/>
    <property type="evidence" value="ECO:0007669"/>
    <property type="project" value="TreeGrafter"/>
</dbReference>
<evidence type="ECO:0000256" key="1">
    <source>
        <dbReference type="ARBA" id="ARBA00004613"/>
    </source>
</evidence>
<dbReference type="PANTHER" id="PTHR23192:SF85">
    <property type="entry name" value="GLIOMEDIN"/>
    <property type="match status" value="1"/>
</dbReference>
<dbReference type="PANTHER" id="PTHR23192">
    <property type="entry name" value="OLFACTOMEDIN-RELATED"/>
    <property type="match status" value="1"/>
</dbReference>
<evidence type="ECO:0000256" key="4">
    <source>
        <dbReference type="SAM" id="MobiDB-lite"/>
    </source>
</evidence>
<sequence length="573" mass="66314">MAFKDHLNTIDTKCSIVQKKSPFSSRFAIFTYLKTQSDTYRAKIEQFLKNLESDKNEFMIFNLTHPLSLHSGHDELFKTVLDENIKNRIKRRVKQHRTIKSPDKDVFLITPKQPENVSEKEITNAYPGDHFLIQAYSKISVSTLAQYCTATKEHCPASPPGPPGPPGFPGPKGERGEKGDKGDQGPMGPAGPKGDDREGKMAEMEWMGYLVQKEKKATRALMEHRLKLMLMGLVEHVNTGDLKFGEEFFEPKYRANPVITVEYTNYKQCGHSGISYRSLPNLEVCKLTRVGIPLYNAYMQGVSYGAFLKDPMPRRKSLADKIWITRGYYNNSLLEYENLQDINSNRHSKLYYLPKPFYGTGHVVYQGSLFYHVYNTDTLVRYDLHLKKTVAEISLHLPKNDTVEQYCRVYSDHREHVGCVDFSIDENGVWVVYRNGSRMNIYVSKLNVDDMSIQKTVVIKFSKQKLALKKRNEMGPYSKRHQETFLLDKGLDEILNGFIICGKIYFLQYHGSQNTVIRLMFDLYNLDNKFSYLQSIEFIQPYKKNTHLSYNPYDQKLYAWDSEHLITYSLELV</sequence>
<protein>
    <submittedName>
        <fullName evidence="6">Olfactomedin</fullName>
    </submittedName>
</protein>
<dbReference type="STRING" id="10195.A0A3M7SKN3"/>
<evidence type="ECO:0000256" key="2">
    <source>
        <dbReference type="ARBA" id="ARBA00022525"/>
    </source>
</evidence>
<comment type="subcellular location">
    <subcellularLocation>
        <location evidence="1">Secreted</location>
    </subcellularLocation>
</comment>
<accession>A0A3M7SKN3</accession>
<evidence type="ECO:0000313" key="7">
    <source>
        <dbReference type="Proteomes" id="UP000276133"/>
    </source>
</evidence>
<dbReference type="InterPro" id="IPR003112">
    <property type="entry name" value="Olfac-like_dom"/>
</dbReference>
<dbReference type="AlphaFoldDB" id="A0A3M7SKN3"/>
<evidence type="ECO:0000313" key="6">
    <source>
        <dbReference type="EMBL" id="RNA36200.1"/>
    </source>
</evidence>
<gene>
    <name evidence="6" type="ORF">BpHYR1_005429</name>
</gene>
<dbReference type="OrthoDB" id="8626508at2759"/>
<proteinExistence type="predicted"/>
<feature type="domain" description="Olfactomedin-like" evidence="5">
    <location>
        <begin position="284"/>
        <end position="573"/>
    </location>
</feature>
<feature type="compositionally biased region" description="Basic and acidic residues" evidence="4">
    <location>
        <begin position="172"/>
        <end position="183"/>
    </location>
</feature>
<dbReference type="SUPFAM" id="SSF101898">
    <property type="entry name" value="NHL repeat"/>
    <property type="match status" value="1"/>
</dbReference>
<keyword evidence="2" id="KW-0964">Secreted</keyword>
<dbReference type="Pfam" id="PF02191">
    <property type="entry name" value="OLF"/>
    <property type="match status" value="2"/>
</dbReference>
<dbReference type="SMART" id="SM00284">
    <property type="entry name" value="OLF"/>
    <property type="match status" value="1"/>
</dbReference>
<feature type="compositionally biased region" description="Pro residues" evidence="4">
    <location>
        <begin position="157"/>
        <end position="169"/>
    </location>
</feature>
<dbReference type="GO" id="GO:0005615">
    <property type="term" value="C:extracellular space"/>
    <property type="evidence" value="ECO:0007669"/>
    <property type="project" value="TreeGrafter"/>
</dbReference>
<evidence type="ECO:0000256" key="3">
    <source>
        <dbReference type="PROSITE-ProRule" id="PRU00446"/>
    </source>
</evidence>
<name>A0A3M7SKN3_BRAPC</name>
<evidence type="ECO:0000259" key="5">
    <source>
        <dbReference type="PROSITE" id="PS51132"/>
    </source>
</evidence>
<dbReference type="Proteomes" id="UP000276133">
    <property type="component" value="Unassembled WGS sequence"/>
</dbReference>
<organism evidence="6 7">
    <name type="scientific">Brachionus plicatilis</name>
    <name type="common">Marine rotifer</name>
    <name type="synonym">Brachionus muelleri</name>
    <dbReference type="NCBI Taxonomy" id="10195"/>
    <lineage>
        <taxon>Eukaryota</taxon>
        <taxon>Metazoa</taxon>
        <taxon>Spiralia</taxon>
        <taxon>Gnathifera</taxon>
        <taxon>Rotifera</taxon>
        <taxon>Eurotatoria</taxon>
        <taxon>Monogononta</taxon>
        <taxon>Pseudotrocha</taxon>
        <taxon>Ploima</taxon>
        <taxon>Brachionidae</taxon>
        <taxon>Brachionus</taxon>
    </lineage>
</organism>
<comment type="caution">
    <text evidence="3">Lacks conserved residue(s) required for the propagation of feature annotation.</text>
</comment>
<dbReference type="EMBL" id="REGN01001214">
    <property type="protein sequence ID" value="RNA36200.1"/>
    <property type="molecule type" value="Genomic_DNA"/>
</dbReference>